<protein>
    <recommendedName>
        <fullName evidence="4">DUF2017 domain-containing protein</fullName>
    </recommendedName>
</protein>
<organism evidence="2 3">
    <name type="scientific">Roseibacillus ishigakijimensis</name>
    <dbReference type="NCBI Taxonomy" id="454146"/>
    <lineage>
        <taxon>Bacteria</taxon>
        <taxon>Pseudomonadati</taxon>
        <taxon>Verrucomicrobiota</taxon>
        <taxon>Verrucomicrobiia</taxon>
        <taxon>Verrucomicrobiales</taxon>
        <taxon>Verrucomicrobiaceae</taxon>
        <taxon>Roseibacillus</taxon>
    </lineage>
</organism>
<evidence type="ECO:0000256" key="1">
    <source>
        <dbReference type="SAM" id="Coils"/>
    </source>
</evidence>
<proteinExistence type="predicted"/>
<evidence type="ECO:0000313" key="2">
    <source>
        <dbReference type="EMBL" id="MBK1832470.1"/>
    </source>
</evidence>
<keyword evidence="1" id="KW-0175">Coiled coil</keyword>
<feature type="coiled-coil region" evidence="1">
    <location>
        <begin position="61"/>
        <end position="104"/>
    </location>
</feature>
<dbReference type="EMBL" id="JAENIO010000001">
    <property type="protein sequence ID" value="MBK1832470.1"/>
    <property type="molecule type" value="Genomic_DNA"/>
</dbReference>
<keyword evidence="3" id="KW-1185">Reference proteome</keyword>
<comment type="caution">
    <text evidence="2">The sequence shown here is derived from an EMBL/GenBank/DDBJ whole genome shotgun (WGS) entry which is preliminary data.</text>
</comment>
<dbReference type="Proteomes" id="UP000604083">
    <property type="component" value="Unassembled WGS sequence"/>
</dbReference>
<gene>
    <name evidence="2" type="ORF">JIN78_00235</name>
</gene>
<dbReference type="AlphaFoldDB" id="A0A934RQM4"/>
<evidence type="ECO:0008006" key="4">
    <source>
        <dbReference type="Google" id="ProtNLM"/>
    </source>
</evidence>
<accession>A0A934RQM4</accession>
<sequence length="179" mass="20790">MTILSDKEGSLVMQISAEEDWRLFTHLLADARGQKPDWLAKRFGVLMDDEDWDELIAPELSARFQKEIEEVEEMVKAAYEDYQKQLAAEEKGLLKEEVESAEEELPFGEISFNRETSSAWYSVLNQARLFLEGRWKLAALEEAEEITAEDVDPDRMGAYIRSRFYTRLQALLLDFTLEL</sequence>
<dbReference type="RefSeq" id="WP_200389906.1">
    <property type="nucleotide sequence ID" value="NZ_JAENIO010000001.1"/>
</dbReference>
<name>A0A934RQM4_9BACT</name>
<reference evidence="2" key="1">
    <citation type="submission" date="2021-01" db="EMBL/GenBank/DDBJ databases">
        <title>Modified the classification status of verrucomicrobia.</title>
        <authorList>
            <person name="Feng X."/>
        </authorList>
    </citation>
    <scope>NUCLEOTIDE SEQUENCE</scope>
    <source>
        <strain evidence="2">KCTC 12986</strain>
    </source>
</reference>
<evidence type="ECO:0000313" key="3">
    <source>
        <dbReference type="Proteomes" id="UP000604083"/>
    </source>
</evidence>